<dbReference type="Proteomes" id="UP000286931">
    <property type="component" value="Unassembled WGS sequence"/>
</dbReference>
<dbReference type="RefSeq" id="WP_126643880.1">
    <property type="nucleotide sequence ID" value="NZ_BIFH01000063.1"/>
</dbReference>
<evidence type="ECO:0000313" key="2">
    <source>
        <dbReference type="Proteomes" id="UP000286931"/>
    </source>
</evidence>
<organism evidence="1 2">
    <name type="scientific">Embleya hyalina</name>
    <dbReference type="NCBI Taxonomy" id="516124"/>
    <lineage>
        <taxon>Bacteria</taxon>
        <taxon>Bacillati</taxon>
        <taxon>Actinomycetota</taxon>
        <taxon>Actinomycetes</taxon>
        <taxon>Kitasatosporales</taxon>
        <taxon>Streptomycetaceae</taxon>
        <taxon>Embleya</taxon>
    </lineage>
</organism>
<evidence type="ECO:0000313" key="1">
    <source>
        <dbReference type="EMBL" id="GCE02389.1"/>
    </source>
</evidence>
<sequence length="130" mass="14846">MNDVLVARLITFLETGTPPEGLFAPDAFCDLTLPQWRLQARGVEDLIVLRKGGHPAPGTVARHRVDPTPKGFVIEVEERWEQDGRHWYCRELIRADIEADTIARLSVYCTGDWDEAQQRRHAEEVTLLEP</sequence>
<gene>
    <name evidence="1" type="ORF">EHYA_10166</name>
</gene>
<dbReference type="AlphaFoldDB" id="A0A401Z6C4"/>
<accession>A0A401Z6C4</accession>
<evidence type="ECO:0008006" key="3">
    <source>
        <dbReference type="Google" id="ProtNLM"/>
    </source>
</evidence>
<comment type="caution">
    <text evidence="1">The sequence shown here is derived from an EMBL/GenBank/DDBJ whole genome shotgun (WGS) entry which is preliminary data.</text>
</comment>
<protein>
    <recommendedName>
        <fullName evidence="3">SnoaL-like domain-containing protein</fullName>
    </recommendedName>
</protein>
<proteinExistence type="predicted"/>
<keyword evidence="2" id="KW-1185">Reference proteome</keyword>
<dbReference type="EMBL" id="BIFH01000063">
    <property type="protein sequence ID" value="GCE02389.1"/>
    <property type="molecule type" value="Genomic_DNA"/>
</dbReference>
<reference evidence="1 2" key="1">
    <citation type="submission" date="2018-12" db="EMBL/GenBank/DDBJ databases">
        <title>Draft genome sequence of Embleya hyalina NBRC 13850T.</title>
        <authorList>
            <person name="Komaki H."/>
            <person name="Hosoyama A."/>
            <person name="Kimura A."/>
            <person name="Ichikawa N."/>
            <person name="Tamura T."/>
        </authorList>
    </citation>
    <scope>NUCLEOTIDE SEQUENCE [LARGE SCALE GENOMIC DNA]</scope>
    <source>
        <strain evidence="1 2">NBRC 13850</strain>
    </source>
</reference>
<dbReference type="OrthoDB" id="3870905at2"/>
<name>A0A401Z6C4_9ACTN</name>